<keyword evidence="3 4" id="KW-0949">S-adenosyl-L-methionine</keyword>
<keyword evidence="2 4" id="KW-0808">Transferase</keyword>
<evidence type="ECO:0000256" key="2">
    <source>
        <dbReference type="ARBA" id="ARBA00022679"/>
    </source>
</evidence>
<organism evidence="5 6">
    <name type="scientific">Lactarius akahatsu</name>
    <dbReference type="NCBI Taxonomy" id="416441"/>
    <lineage>
        <taxon>Eukaryota</taxon>
        <taxon>Fungi</taxon>
        <taxon>Dikarya</taxon>
        <taxon>Basidiomycota</taxon>
        <taxon>Agaricomycotina</taxon>
        <taxon>Agaricomycetes</taxon>
        <taxon>Russulales</taxon>
        <taxon>Russulaceae</taxon>
        <taxon>Lactarius</taxon>
    </lineage>
</organism>
<protein>
    <submittedName>
        <fullName evidence="5">S-adenosyl-L-methionine-dependent methyltransferase</fullName>
    </submittedName>
</protein>
<dbReference type="AlphaFoldDB" id="A0AAD4L8L4"/>
<keyword evidence="6" id="KW-1185">Reference proteome</keyword>
<reference evidence="5" key="1">
    <citation type="submission" date="2022-01" db="EMBL/GenBank/DDBJ databases">
        <title>Comparative genomics reveals a dynamic genome evolution in the ectomycorrhizal milk-cap (Lactarius) mushrooms.</title>
        <authorList>
            <consortium name="DOE Joint Genome Institute"/>
            <person name="Lebreton A."/>
            <person name="Tang N."/>
            <person name="Kuo A."/>
            <person name="LaButti K."/>
            <person name="Drula E."/>
            <person name="Barry K."/>
            <person name="Clum A."/>
            <person name="Lipzen A."/>
            <person name="Mousain D."/>
            <person name="Ng V."/>
            <person name="Wang R."/>
            <person name="Wang X."/>
            <person name="Dai Y."/>
            <person name="Henrissat B."/>
            <person name="Grigoriev I.V."/>
            <person name="Guerin-Laguette A."/>
            <person name="Yu F."/>
            <person name="Martin F.M."/>
        </authorList>
    </citation>
    <scope>NUCLEOTIDE SEQUENCE</scope>
    <source>
        <strain evidence="5">QP</strain>
    </source>
</reference>
<keyword evidence="1 4" id="KW-0489">Methyltransferase</keyword>
<dbReference type="PANTHER" id="PTHR46098:SF1">
    <property type="entry name" value="TRNA (CYTOSINE(38)-C(5))-METHYLTRANSFERASE"/>
    <property type="match status" value="1"/>
</dbReference>
<dbReference type="GO" id="GO:0005634">
    <property type="term" value="C:nucleus"/>
    <property type="evidence" value="ECO:0007669"/>
    <property type="project" value="TreeGrafter"/>
</dbReference>
<evidence type="ECO:0000313" key="6">
    <source>
        <dbReference type="Proteomes" id="UP001201163"/>
    </source>
</evidence>
<dbReference type="SUPFAM" id="SSF53335">
    <property type="entry name" value="S-adenosyl-L-methionine-dependent methyltransferases"/>
    <property type="match status" value="1"/>
</dbReference>
<dbReference type="GO" id="GO:0032259">
    <property type="term" value="P:methylation"/>
    <property type="evidence" value="ECO:0007669"/>
    <property type="project" value="UniProtKB-KW"/>
</dbReference>
<dbReference type="Pfam" id="PF00145">
    <property type="entry name" value="DNA_methylase"/>
    <property type="match status" value="1"/>
</dbReference>
<comment type="caution">
    <text evidence="5">The sequence shown here is derived from an EMBL/GenBank/DDBJ whole genome shotgun (WGS) entry which is preliminary data.</text>
</comment>
<dbReference type="EMBL" id="JAKELL010000114">
    <property type="protein sequence ID" value="KAH8981533.1"/>
    <property type="molecule type" value="Genomic_DNA"/>
</dbReference>
<gene>
    <name evidence="5" type="ORF">EDB92DRAFT_1897211</name>
</gene>
<name>A0AAD4L8L4_9AGAM</name>
<comment type="similarity">
    <text evidence="4">Belongs to the class I-like SAM-binding methyltransferase superfamily. C5-methyltransferase family.</text>
</comment>
<evidence type="ECO:0000256" key="3">
    <source>
        <dbReference type="ARBA" id="ARBA00022691"/>
    </source>
</evidence>
<evidence type="ECO:0000256" key="4">
    <source>
        <dbReference type="PROSITE-ProRule" id="PRU01016"/>
    </source>
</evidence>
<dbReference type="InterPro" id="IPR001525">
    <property type="entry name" value="C5_MeTfrase"/>
</dbReference>
<evidence type="ECO:0000313" key="5">
    <source>
        <dbReference type="EMBL" id="KAH8981533.1"/>
    </source>
</evidence>
<proteinExistence type="inferred from homology"/>
<sequence>MKIKVKSCSLAMSRLPTVRALEFFCGIGGLHTALTRSAVSDNATVVRAFDWDQSACAVYAANHGPGIVRRVDINSLTAEALESLNADLWLLSPACQPYTVLNPNAKGAADPRAQSFLRLMEEVLPALTERGAAPTRLLIENVAGFEASTTRTRVLDVLTKLGFATRELLLTPLQFSVPNSRLRYYLLASCASGAFRSSVYPPDRILRHIPGRAAIWEDTRASGASDTVGNWVRPLRDYLDRENAVTANTVPDRVLIKWGRLFDIVSPCATRTCCFTRGYTQLVERAGSILQENEELDVSTTKAPYSLLLTHVNRLPRHSINFC</sequence>
<dbReference type="InterPro" id="IPR050750">
    <property type="entry name" value="C5-MTase"/>
</dbReference>
<dbReference type="Proteomes" id="UP001201163">
    <property type="component" value="Unassembled WGS sequence"/>
</dbReference>
<dbReference type="PANTHER" id="PTHR46098">
    <property type="entry name" value="TRNA (CYTOSINE(38)-C(5))-METHYLTRANSFERASE"/>
    <property type="match status" value="1"/>
</dbReference>
<dbReference type="PROSITE" id="PS51679">
    <property type="entry name" value="SAM_MT_C5"/>
    <property type="match status" value="1"/>
</dbReference>
<dbReference type="GO" id="GO:0008168">
    <property type="term" value="F:methyltransferase activity"/>
    <property type="evidence" value="ECO:0007669"/>
    <property type="project" value="UniProtKB-KW"/>
</dbReference>
<dbReference type="Gene3D" id="3.40.50.150">
    <property type="entry name" value="Vaccinia Virus protein VP39"/>
    <property type="match status" value="1"/>
</dbReference>
<evidence type="ECO:0000256" key="1">
    <source>
        <dbReference type="ARBA" id="ARBA00022603"/>
    </source>
</evidence>
<dbReference type="PRINTS" id="PR00105">
    <property type="entry name" value="C5METTRFRASE"/>
</dbReference>
<dbReference type="Gene3D" id="3.90.120.10">
    <property type="entry name" value="DNA Methylase, subunit A, domain 2"/>
    <property type="match status" value="1"/>
</dbReference>
<feature type="active site" evidence="4">
    <location>
        <position position="95"/>
    </location>
</feature>
<accession>A0AAD4L8L4</accession>
<dbReference type="InterPro" id="IPR029063">
    <property type="entry name" value="SAM-dependent_MTases_sf"/>
</dbReference>